<dbReference type="HAMAP" id="MF_02126">
    <property type="entry name" value="RF_methyltr_PrmC"/>
    <property type="match status" value="1"/>
</dbReference>
<dbReference type="InterPro" id="IPR050320">
    <property type="entry name" value="N5-glutamine_MTase"/>
</dbReference>
<sequence length="276" mass="31375">MNYAQIFSQLEKEIEETGAEKEALEYVFLAKKNWSKTDFILKQNESVPQKDYQLLVEITNQLKDHYPAQYLVGQVDFYDTCLQVDERVLIPRPETEELVELILKENLENDLSVLDIGTGSGAIAIVLAKKKPSWSVSASDISQEALLLAKENAKQNRVEINFYLSNVFEAIDEKFDIIVSNPPYIANSDSDEVDKNVFLYEPHNALFADNNGLAIYEQIANESKNHLKQNGKIYLEIGYKQGALVKELFQASFPNKTIRVLKDSFGRDRMVVIADA</sequence>
<feature type="binding site" evidence="5">
    <location>
        <position position="140"/>
    </location>
    <ligand>
        <name>S-adenosyl-L-methionine</name>
        <dbReference type="ChEBI" id="CHEBI:59789"/>
    </ligand>
</feature>
<dbReference type="Pfam" id="PF17827">
    <property type="entry name" value="PrmC_N"/>
    <property type="match status" value="1"/>
</dbReference>
<keyword evidence="3 5" id="KW-0949">S-adenosyl-L-methionine</keyword>
<dbReference type="InterPro" id="IPR029063">
    <property type="entry name" value="SAM-dependent_MTases_sf"/>
</dbReference>
<dbReference type="AlphaFoldDB" id="A0A934P9F7"/>
<name>A0A934P9F7_9STRE</name>
<dbReference type="NCBIfam" id="TIGR03534">
    <property type="entry name" value="RF_mod_PrmC"/>
    <property type="match status" value="1"/>
</dbReference>
<feature type="binding site" evidence="5">
    <location>
        <begin position="181"/>
        <end position="184"/>
    </location>
    <ligand>
        <name>substrate</name>
    </ligand>
</feature>
<feature type="domain" description="Methyltransferase small" evidence="6">
    <location>
        <begin position="102"/>
        <end position="191"/>
    </location>
</feature>
<dbReference type="PANTHER" id="PTHR18895:SF74">
    <property type="entry name" value="MTRF1L RELEASE FACTOR GLUTAMINE METHYLTRANSFERASE"/>
    <property type="match status" value="1"/>
</dbReference>
<feature type="binding site" evidence="5">
    <location>
        <begin position="117"/>
        <end position="121"/>
    </location>
    <ligand>
        <name>S-adenosyl-L-methionine</name>
        <dbReference type="ChEBI" id="CHEBI:59789"/>
    </ligand>
</feature>
<dbReference type="InterPro" id="IPR019874">
    <property type="entry name" value="RF_methyltr_PrmC"/>
</dbReference>
<dbReference type="Gene3D" id="1.10.8.10">
    <property type="entry name" value="DNA helicase RuvA subunit, C-terminal domain"/>
    <property type="match status" value="1"/>
</dbReference>
<comment type="catalytic activity">
    <reaction evidence="4 5">
        <text>L-glutaminyl-[peptide chain release factor] + S-adenosyl-L-methionine = N(5)-methyl-L-glutaminyl-[peptide chain release factor] + S-adenosyl-L-homocysteine + H(+)</text>
        <dbReference type="Rhea" id="RHEA:42896"/>
        <dbReference type="Rhea" id="RHEA-COMP:10271"/>
        <dbReference type="Rhea" id="RHEA-COMP:10272"/>
        <dbReference type="ChEBI" id="CHEBI:15378"/>
        <dbReference type="ChEBI" id="CHEBI:30011"/>
        <dbReference type="ChEBI" id="CHEBI:57856"/>
        <dbReference type="ChEBI" id="CHEBI:59789"/>
        <dbReference type="ChEBI" id="CHEBI:61891"/>
        <dbReference type="EC" id="2.1.1.297"/>
    </reaction>
</comment>
<evidence type="ECO:0000313" key="9">
    <source>
        <dbReference type="Proteomes" id="UP000644875"/>
    </source>
</evidence>
<evidence type="ECO:0000259" key="6">
    <source>
        <dbReference type="Pfam" id="PF05175"/>
    </source>
</evidence>
<evidence type="ECO:0000259" key="7">
    <source>
        <dbReference type="Pfam" id="PF17827"/>
    </source>
</evidence>
<evidence type="ECO:0000256" key="3">
    <source>
        <dbReference type="ARBA" id="ARBA00022691"/>
    </source>
</evidence>
<comment type="function">
    <text evidence="5">Methylates the class 1 translation termination release factors RF1/PrfA and RF2/PrfB on the glutamine residue of the universally conserved GGQ motif.</text>
</comment>
<evidence type="ECO:0000256" key="2">
    <source>
        <dbReference type="ARBA" id="ARBA00022679"/>
    </source>
</evidence>
<dbReference type="EC" id="2.1.1.297" evidence="5"/>
<evidence type="ECO:0000313" key="8">
    <source>
        <dbReference type="EMBL" id="MBJ8349437.1"/>
    </source>
</evidence>
<evidence type="ECO:0000256" key="1">
    <source>
        <dbReference type="ARBA" id="ARBA00022603"/>
    </source>
</evidence>
<gene>
    <name evidence="5 8" type="primary">prmC</name>
    <name evidence="8" type="ORF">JHK64_02160</name>
</gene>
<dbReference type="CDD" id="cd02440">
    <property type="entry name" value="AdoMet_MTases"/>
    <property type="match status" value="1"/>
</dbReference>
<dbReference type="Pfam" id="PF05175">
    <property type="entry name" value="MTS"/>
    <property type="match status" value="1"/>
</dbReference>
<evidence type="ECO:0000256" key="4">
    <source>
        <dbReference type="ARBA" id="ARBA00048391"/>
    </source>
</evidence>
<keyword evidence="1 5" id="KW-0489">Methyltransferase</keyword>
<comment type="similarity">
    <text evidence="5">Belongs to the protein N5-glutamine methyltransferase family. PrmC subfamily.</text>
</comment>
<feature type="domain" description="Release factor glutamine methyltransferase N-terminal" evidence="7">
    <location>
        <begin position="9"/>
        <end position="73"/>
    </location>
</feature>
<dbReference type="InterPro" id="IPR040758">
    <property type="entry name" value="PrmC_N"/>
</dbReference>
<organism evidence="8 9">
    <name type="scientific">Streptococcus zalophi</name>
    <dbReference type="NCBI Taxonomy" id="640031"/>
    <lineage>
        <taxon>Bacteria</taxon>
        <taxon>Bacillati</taxon>
        <taxon>Bacillota</taxon>
        <taxon>Bacilli</taxon>
        <taxon>Lactobacillales</taxon>
        <taxon>Streptococcaceae</taxon>
        <taxon>Streptococcus</taxon>
    </lineage>
</organism>
<keyword evidence="2 5" id="KW-0808">Transferase</keyword>
<evidence type="ECO:0000256" key="5">
    <source>
        <dbReference type="HAMAP-Rule" id="MF_02126"/>
    </source>
</evidence>
<dbReference type="InterPro" id="IPR007848">
    <property type="entry name" value="Small_mtfrase_dom"/>
</dbReference>
<protein>
    <recommendedName>
        <fullName evidence="5">Release factor glutamine methyltransferase</fullName>
        <shortName evidence="5">RF MTase</shortName>
        <ecNumber evidence="5">2.1.1.297</ecNumber>
    </recommendedName>
    <alternativeName>
        <fullName evidence="5">N5-glutamine methyltransferase PrmC</fullName>
    </alternativeName>
    <alternativeName>
        <fullName evidence="5">Protein-(glutamine-N5) MTase PrmC</fullName>
    </alternativeName>
    <alternativeName>
        <fullName evidence="5">Protein-glutamine N-methyltransferase PrmC</fullName>
    </alternativeName>
</protein>
<dbReference type="GO" id="GO:0102559">
    <property type="term" value="F:peptide chain release factor N(5)-glutamine methyltransferase activity"/>
    <property type="evidence" value="ECO:0007669"/>
    <property type="project" value="UniProtKB-EC"/>
</dbReference>
<reference evidence="8 9" key="1">
    <citation type="journal article" date="2021" name="Int. J. Syst. Evol. Microbiol.">
        <title>Streptococcus vicugnae sp. nov., isolated from faeces of alpacas (Vicugna pacos) and cattle (Bos taurus), Streptococcus zalophi sp. nov., and Streptococcus pacificus sp. nov., isolated from respiratory tract of California sea lions (Zalophus californianus).</title>
        <authorList>
            <person name="Volokhov D.V."/>
            <person name="Zagorodnyaya T.A."/>
            <person name="Shen Z."/>
            <person name="Blom J."/>
            <person name="Furtak V.A."/>
            <person name="Eisenberg T."/>
            <person name="Fan P."/>
            <person name="Jeong K.C."/>
            <person name="Gao Y."/>
            <person name="Zhang S."/>
            <person name="Amselle M."/>
        </authorList>
    </citation>
    <scope>NUCLEOTIDE SEQUENCE [LARGE SCALE GENOMIC DNA]</scope>
    <source>
        <strain evidence="9">CSL7508-lung</strain>
    </source>
</reference>
<comment type="caution">
    <text evidence="8">The sequence shown here is derived from an EMBL/GenBank/DDBJ whole genome shotgun (WGS) entry which is preliminary data.</text>
</comment>
<feature type="binding site" evidence="5">
    <location>
        <position position="181"/>
    </location>
    <ligand>
        <name>S-adenosyl-L-methionine</name>
        <dbReference type="ChEBI" id="CHEBI:59789"/>
    </ligand>
</feature>
<dbReference type="Gene3D" id="3.40.50.150">
    <property type="entry name" value="Vaccinia Virus protein VP39"/>
    <property type="match status" value="1"/>
</dbReference>
<keyword evidence="9" id="KW-1185">Reference proteome</keyword>
<dbReference type="PROSITE" id="PS00092">
    <property type="entry name" value="N6_MTASE"/>
    <property type="match status" value="1"/>
</dbReference>
<dbReference type="RefSeq" id="WP_199567364.1">
    <property type="nucleotide sequence ID" value="NZ_JAENBP010000002.1"/>
</dbReference>
<dbReference type="SUPFAM" id="SSF53335">
    <property type="entry name" value="S-adenosyl-L-methionine-dependent methyltransferases"/>
    <property type="match status" value="1"/>
</dbReference>
<dbReference type="GO" id="GO:0003676">
    <property type="term" value="F:nucleic acid binding"/>
    <property type="evidence" value="ECO:0007669"/>
    <property type="project" value="InterPro"/>
</dbReference>
<proteinExistence type="inferred from homology"/>
<dbReference type="InterPro" id="IPR004556">
    <property type="entry name" value="HemK-like"/>
</dbReference>
<dbReference type="NCBIfam" id="TIGR00536">
    <property type="entry name" value="hemK_fam"/>
    <property type="match status" value="1"/>
</dbReference>
<dbReference type="EMBL" id="JAENBP010000002">
    <property type="protein sequence ID" value="MBJ8349437.1"/>
    <property type="molecule type" value="Genomic_DNA"/>
</dbReference>
<accession>A0A934P9F7</accession>
<dbReference type="GO" id="GO:0032259">
    <property type="term" value="P:methylation"/>
    <property type="evidence" value="ECO:0007669"/>
    <property type="project" value="UniProtKB-KW"/>
</dbReference>
<dbReference type="InterPro" id="IPR002052">
    <property type="entry name" value="DNA_methylase_N6_adenine_CS"/>
</dbReference>
<dbReference type="PANTHER" id="PTHR18895">
    <property type="entry name" value="HEMK METHYLTRANSFERASE"/>
    <property type="match status" value="1"/>
</dbReference>
<comment type="caution">
    <text evidence="5">Lacks conserved residue(s) required for the propagation of feature annotation.</text>
</comment>
<dbReference type="Proteomes" id="UP000644875">
    <property type="component" value="Unassembled WGS sequence"/>
</dbReference>